<organism evidence="1 2">
    <name type="scientific">Deinococcus terrestris</name>
    <dbReference type="NCBI Taxonomy" id="2651870"/>
    <lineage>
        <taxon>Bacteria</taxon>
        <taxon>Thermotogati</taxon>
        <taxon>Deinococcota</taxon>
        <taxon>Deinococci</taxon>
        <taxon>Deinococcales</taxon>
        <taxon>Deinococcaceae</taxon>
        <taxon>Deinococcus</taxon>
    </lineage>
</organism>
<evidence type="ECO:0008006" key="3">
    <source>
        <dbReference type="Google" id="ProtNLM"/>
    </source>
</evidence>
<dbReference type="EMBL" id="WBSL01000001">
    <property type="protein sequence ID" value="MPY65222.1"/>
    <property type="molecule type" value="Genomic_DNA"/>
</dbReference>
<proteinExistence type="predicted"/>
<reference evidence="1 2" key="1">
    <citation type="submission" date="2019-10" db="EMBL/GenBank/DDBJ databases">
        <title>Deinococcus sp. isolated from soil.</title>
        <authorList>
            <person name="Li Y."/>
            <person name="Wang J."/>
        </authorList>
    </citation>
    <scope>NUCLEOTIDE SEQUENCE [LARGE SCALE GENOMIC DNA]</scope>
    <source>
        <strain evidence="1 2">SDU3-2</strain>
    </source>
</reference>
<dbReference type="AlphaFoldDB" id="A0A7X1NT12"/>
<dbReference type="InterPro" id="IPR052913">
    <property type="entry name" value="Glycopeptide_resist_protein"/>
</dbReference>
<evidence type="ECO:0000313" key="2">
    <source>
        <dbReference type="Proteomes" id="UP000484842"/>
    </source>
</evidence>
<sequence length="545" mass="58307">MGLAAGDTGRLAPGLVVGTVPVGGLTPAEARARLTGQPVAVPQVTVQAGKKTWTVPATRLGWSVDPAASVAAAVRASGDRDLWQKVRGMVGQAPTQTLPLVTRVDEARARAALEALTRDLATNPKNAAIFFDKTARRYALKPDQPGRRPNAAAAARTFAADPGQTRLSLPITEWPAQHTAAKLRPHVERGNRLMRPLAVKLQGTDRGGALTALQVADLYWVRESGIEPDEKTLRAAFDRLTGAVDRPAQNARFRLQGGKLVKVKEEAGRVTDRQAALAAFRKAVLDPAATSVVFASKASRPSLKLAGLPIPDQLELVASGTSTYHGSSAERRTNVAVAAANIHGYVVPEGGEFSFLSALGSITPENGFVGGLIISGGRTVEGLGGGVCQVSTTAFRALYQAGLPVTERHQHSYRVGYYEPEVGYEAAVYDPGLDLRLKNDTGGPLFIKAVNDNARSRLEVQVWGIKPERTVTVSPAVIHRYTPHPPAQYVVNRTLAPGAVRQVDWAKDGYDLSITRTIKDGKGTRTDQTRTSYKPWRAVYEVGPQ</sequence>
<name>A0A7X1NT12_9DEIO</name>
<dbReference type="InterPro" id="IPR007391">
    <property type="entry name" value="Vancomycin_resist_VanW"/>
</dbReference>
<protein>
    <recommendedName>
        <fullName evidence="3">Peptidoglycan binding domain-containing protein</fullName>
    </recommendedName>
</protein>
<accession>A0A7X1NT12</accession>
<gene>
    <name evidence="1" type="ORF">F8S09_00745</name>
</gene>
<keyword evidence="2" id="KW-1185">Reference proteome</keyword>
<dbReference type="Pfam" id="PF04294">
    <property type="entry name" value="VanW"/>
    <property type="match status" value="1"/>
</dbReference>
<dbReference type="PANTHER" id="PTHR35788:SF1">
    <property type="entry name" value="EXPORTED PROTEIN"/>
    <property type="match status" value="1"/>
</dbReference>
<dbReference type="PANTHER" id="PTHR35788">
    <property type="entry name" value="EXPORTED PROTEIN-RELATED"/>
    <property type="match status" value="1"/>
</dbReference>
<evidence type="ECO:0000313" key="1">
    <source>
        <dbReference type="EMBL" id="MPY65222.1"/>
    </source>
</evidence>
<dbReference type="Proteomes" id="UP000484842">
    <property type="component" value="Unassembled WGS sequence"/>
</dbReference>
<comment type="caution">
    <text evidence="1">The sequence shown here is derived from an EMBL/GenBank/DDBJ whole genome shotgun (WGS) entry which is preliminary data.</text>
</comment>